<dbReference type="OrthoDB" id="162805at2759"/>
<reference evidence="2" key="1">
    <citation type="submission" date="2017-03" db="EMBL/GenBank/DDBJ databases">
        <title>Phytopthora megakarya and P. palmivora, two closely related causual agents of cacao black pod achieved similar genome size and gene model numbers by different mechanisms.</title>
        <authorList>
            <person name="Ali S."/>
            <person name="Shao J."/>
            <person name="Larry D.J."/>
            <person name="Kronmiller B."/>
            <person name="Shen D."/>
            <person name="Strem M.D."/>
            <person name="Melnick R.L."/>
            <person name="Guiltinan M.J."/>
            <person name="Tyler B.M."/>
            <person name="Meinhardt L.W."/>
            <person name="Bailey B.A."/>
        </authorList>
    </citation>
    <scope>NUCLEOTIDE SEQUENCE [LARGE SCALE GENOMIC DNA]</scope>
    <source>
        <strain evidence="2">zdho120</strain>
    </source>
</reference>
<evidence type="ECO:0000313" key="2">
    <source>
        <dbReference type="Proteomes" id="UP000198211"/>
    </source>
</evidence>
<comment type="caution">
    <text evidence="1">The sequence shown here is derived from an EMBL/GenBank/DDBJ whole genome shotgun (WGS) entry which is preliminary data.</text>
</comment>
<organism evidence="1 2">
    <name type="scientific">Phytophthora megakarya</name>
    <dbReference type="NCBI Taxonomy" id="4795"/>
    <lineage>
        <taxon>Eukaryota</taxon>
        <taxon>Sar</taxon>
        <taxon>Stramenopiles</taxon>
        <taxon>Oomycota</taxon>
        <taxon>Peronosporomycetes</taxon>
        <taxon>Peronosporales</taxon>
        <taxon>Peronosporaceae</taxon>
        <taxon>Phytophthora</taxon>
    </lineage>
</organism>
<accession>A0A225WFB4</accession>
<protein>
    <submittedName>
        <fullName evidence="1">Uncharacterized protein</fullName>
    </submittedName>
</protein>
<gene>
    <name evidence="1" type="ORF">PHMEG_0009806</name>
</gene>
<keyword evidence="2" id="KW-1185">Reference proteome</keyword>
<name>A0A225WFB4_9STRA</name>
<dbReference type="AlphaFoldDB" id="A0A225WFB4"/>
<evidence type="ECO:0000313" key="1">
    <source>
        <dbReference type="EMBL" id="OWZ16411.1"/>
    </source>
</evidence>
<dbReference type="Proteomes" id="UP000198211">
    <property type="component" value="Unassembled WGS sequence"/>
</dbReference>
<sequence>MPNVPAYVTDAIQKYKPLPGFTVLSKRRRERSLIFDWGVLRSCQRENKIIQLYGNTSKATKHLTEVYRETSSKSQAESSHKRTRQYEWNRIRNVIACMITGECPYCWKPCYASLTSLIAATKTAFGIVAQRSASKNMVITDLNHEPVYAIRSNDAIGSLFAELCTQLQLGGETQLQPLNNIILWVLPGLSDVYFDHGAPWSFGLKNGEEKLFVPEMIRLKTFLWRAIEPP</sequence>
<proteinExistence type="predicted"/>
<dbReference type="EMBL" id="NBNE01000938">
    <property type="protein sequence ID" value="OWZ16411.1"/>
    <property type="molecule type" value="Genomic_DNA"/>
</dbReference>